<protein>
    <recommendedName>
        <fullName evidence="8">Rx N-terminal domain-containing protein</fullName>
    </recommendedName>
</protein>
<dbReference type="GO" id="GO:0006952">
    <property type="term" value="P:defense response"/>
    <property type="evidence" value="ECO:0007669"/>
    <property type="project" value="UniProtKB-KW"/>
</dbReference>
<evidence type="ECO:0000259" key="5">
    <source>
        <dbReference type="Pfam" id="PF00931"/>
    </source>
</evidence>
<dbReference type="AlphaFoldDB" id="A0A2N9F111"/>
<evidence type="ECO:0000256" key="1">
    <source>
        <dbReference type="ARBA" id="ARBA00022737"/>
    </source>
</evidence>
<gene>
    <name evidence="7" type="ORF">FSB_LOCUS8582</name>
</gene>
<dbReference type="InterPro" id="IPR041118">
    <property type="entry name" value="Rx_N"/>
</dbReference>
<dbReference type="PANTHER" id="PTHR36766:SF38">
    <property type="entry name" value="DISEASE RESISTANCE PROTEIN RGA3"/>
    <property type="match status" value="1"/>
</dbReference>
<dbReference type="Pfam" id="PF18052">
    <property type="entry name" value="Rx_N"/>
    <property type="match status" value="1"/>
</dbReference>
<reference evidence="7" key="1">
    <citation type="submission" date="2018-02" db="EMBL/GenBank/DDBJ databases">
        <authorList>
            <person name="Cohen D.B."/>
            <person name="Kent A.D."/>
        </authorList>
    </citation>
    <scope>NUCLEOTIDE SEQUENCE</scope>
</reference>
<proteinExistence type="predicted"/>
<evidence type="ECO:0008006" key="8">
    <source>
        <dbReference type="Google" id="ProtNLM"/>
    </source>
</evidence>
<name>A0A2N9F111_FAGSY</name>
<dbReference type="GO" id="GO:0043531">
    <property type="term" value="F:ADP binding"/>
    <property type="evidence" value="ECO:0007669"/>
    <property type="project" value="InterPro"/>
</dbReference>
<dbReference type="EMBL" id="OIVN01000466">
    <property type="protein sequence ID" value="SPC80700.1"/>
    <property type="molecule type" value="Genomic_DNA"/>
</dbReference>
<dbReference type="InterPro" id="IPR002182">
    <property type="entry name" value="NB-ARC"/>
</dbReference>
<evidence type="ECO:0000259" key="6">
    <source>
        <dbReference type="Pfam" id="PF18052"/>
    </source>
</evidence>
<feature type="domain" description="NB-ARC" evidence="5">
    <location>
        <begin position="154"/>
        <end position="214"/>
    </location>
</feature>
<keyword evidence="3" id="KW-0611">Plant defense</keyword>
<dbReference type="Gene3D" id="3.40.50.300">
    <property type="entry name" value="P-loop containing nucleotide triphosphate hydrolases"/>
    <property type="match status" value="1"/>
</dbReference>
<evidence type="ECO:0000256" key="4">
    <source>
        <dbReference type="ARBA" id="ARBA00022840"/>
    </source>
</evidence>
<dbReference type="Gene3D" id="1.20.5.4130">
    <property type="match status" value="1"/>
</dbReference>
<keyword evidence="4" id="KW-0067">ATP-binding</keyword>
<dbReference type="InterPro" id="IPR027417">
    <property type="entry name" value="P-loop_NTPase"/>
</dbReference>
<dbReference type="PANTHER" id="PTHR36766">
    <property type="entry name" value="PLANT BROAD-SPECTRUM MILDEW RESISTANCE PROTEIN RPW8"/>
    <property type="match status" value="1"/>
</dbReference>
<keyword evidence="2" id="KW-0547">Nucleotide-binding</keyword>
<keyword evidence="1" id="KW-0677">Repeat</keyword>
<accession>A0A2N9F111</accession>
<dbReference type="GO" id="GO:0005524">
    <property type="term" value="F:ATP binding"/>
    <property type="evidence" value="ECO:0007669"/>
    <property type="project" value="UniProtKB-KW"/>
</dbReference>
<dbReference type="Pfam" id="PF00931">
    <property type="entry name" value="NB-ARC"/>
    <property type="match status" value="1"/>
</dbReference>
<sequence>MQGNTLVLPGLFLAEGAQHSHGALLLVFLYFQRDWIALGCWNDEFEKIKNTVSTIRAVLLDAAEQQSHNHQVRDWLEKLKDAVYDADDLLGEFSTEAMREARRKIKAMRKKLDAIAEDRKKFHLKEYHAETNAVSRKREPTHSFVREEEVIGREEDKKAIISLLLESNVEENVSVIPIVGIGGLGKTTLAQYVFNDKDVKKYFDLKMWVCVSDSTLS</sequence>
<evidence type="ECO:0000256" key="3">
    <source>
        <dbReference type="ARBA" id="ARBA00022821"/>
    </source>
</evidence>
<organism evidence="7">
    <name type="scientific">Fagus sylvatica</name>
    <name type="common">Beechnut</name>
    <dbReference type="NCBI Taxonomy" id="28930"/>
    <lineage>
        <taxon>Eukaryota</taxon>
        <taxon>Viridiplantae</taxon>
        <taxon>Streptophyta</taxon>
        <taxon>Embryophyta</taxon>
        <taxon>Tracheophyta</taxon>
        <taxon>Spermatophyta</taxon>
        <taxon>Magnoliopsida</taxon>
        <taxon>eudicotyledons</taxon>
        <taxon>Gunneridae</taxon>
        <taxon>Pentapetalae</taxon>
        <taxon>rosids</taxon>
        <taxon>fabids</taxon>
        <taxon>Fagales</taxon>
        <taxon>Fagaceae</taxon>
        <taxon>Fagus</taxon>
    </lineage>
</organism>
<feature type="domain" description="Disease resistance N-terminal" evidence="6">
    <location>
        <begin position="41"/>
        <end position="104"/>
    </location>
</feature>
<evidence type="ECO:0000256" key="2">
    <source>
        <dbReference type="ARBA" id="ARBA00022741"/>
    </source>
</evidence>
<evidence type="ECO:0000313" key="7">
    <source>
        <dbReference type="EMBL" id="SPC80700.1"/>
    </source>
</evidence>
<dbReference type="SUPFAM" id="SSF52540">
    <property type="entry name" value="P-loop containing nucleoside triphosphate hydrolases"/>
    <property type="match status" value="1"/>
</dbReference>